<dbReference type="GO" id="GO:0008168">
    <property type="term" value="F:methyltransferase activity"/>
    <property type="evidence" value="ECO:0007669"/>
    <property type="project" value="UniProtKB-KW"/>
</dbReference>
<keyword evidence="2" id="KW-0809">Transit peptide</keyword>
<dbReference type="GO" id="GO:0046872">
    <property type="term" value="F:metal ion binding"/>
    <property type="evidence" value="ECO:0007669"/>
    <property type="project" value="UniProtKB-KW"/>
</dbReference>
<reference evidence="6 7" key="1">
    <citation type="submission" date="2016-10" db="EMBL/GenBank/DDBJ databases">
        <authorList>
            <person name="de Groot N.N."/>
        </authorList>
    </citation>
    <scope>NUCLEOTIDE SEQUENCE [LARGE SCALE GENOMIC DNA]</scope>
    <source>
        <strain evidence="6 7">CGMCC 4.3519</strain>
    </source>
</reference>
<evidence type="ECO:0000313" key="6">
    <source>
        <dbReference type="EMBL" id="SEP64349.1"/>
    </source>
</evidence>
<dbReference type="AlphaFoldDB" id="A0A1H8ZII2"/>
<keyword evidence="3" id="KW-0408">Iron</keyword>
<organism evidence="6 7">
    <name type="scientific">Streptomyces radiopugnans</name>
    <dbReference type="NCBI Taxonomy" id="403935"/>
    <lineage>
        <taxon>Bacteria</taxon>
        <taxon>Bacillati</taxon>
        <taxon>Actinomycetota</taxon>
        <taxon>Actinomycetes</taxon>
        <taxon>Kitasatosporales</taxon>
        <taxon>Streptomycetaceae</taxon>
        <taxon>Streptomyces</taxon>
    </lineage>
</organism>
<proteinExistence type="predicted"/>
<dbReference type="STRING" id="403935.SAMN05216481_101563"/>
<dbReference type="Proteomes" id="UP000199055">
    <property type="component" value="Unassembled WGS sequence"/>
</dbReference>
<feature type="region of interest" description="Disordered" evidence="5">
    <location>
        <begin position="1"/>
        <end position="44"/>
    </location>
</feature>
<dbReference type="GO" id="GO:0051536">
    <property type="term" value="F:iron-sulfur cluster binding"/>
    <property type="evidence" value="ECO:0007669"/>
    <property type="project" value="UniProtKB-KW"/>
</dbReference>
<keyword evidence="4" id="KW-0411">Iron-sulfur</keyword>
<dbReference type="Gene3D" id="3.40.50.150">
    <property type="entry name" value="Vaccinia Virus protein VP39"/>
    <property type="match status" value="1"/>
</dbReference>
<dbReference type="GO" id="GO:0032259">
    <property type="term" value="P:methylation"/>
    <property type="evidence" value="ECO:0007669"/>
    <property type="project" value="UniProtKB-KW"/>
</dbReference>
<keyword evidence="6" id="KW-0687">Ribonucleoprotein</keyword>
<dbReference type="InterPro" id="IPR015324">
    <property type="entry name" value="Ribosomal_Rsm22-like"/>
</dbReference>
<evidence type="ECO:0000256" key="2">
    <source>
        <dbReference type="ARBA" id="ARBA00022946"/>
    </source>
</evidence>
<accession>A0A1H8ZII2</accession>
<dbReference type="InterPro" id="IPR052571">
    <property type="entry name" value="Mt_RNA_Methyltransferase"/>
</dbReference>
<feature type="compositionally biased region" description="Low complexity" evidence="5">
    <location>
        <begin position="13"/>
        <end position="25"/>
    </location>
</feature>
<evidence type="ECO:0000256" key="5">
    <source>
        <dbReference type="SAM" id="MobiDB-lite"/>
    </source>
</evidence>
<keyword evidence="7" id="KW-1185">Reference proteome</keyword>
<evidence type="ECO:0000313" key="7">
    <source>
        <dbReference type="Proteomes" id="UP000199055"/>
    </source>
</evidence>
<dbReference type="SUPFAM" id="SSF53335">
    <property type="entry name" value="S-adenosyl-L-methionine-dependent methyltransferases"/>
    <property type="match status" value="1"/>
</dbReference>
<dbReference type="InterPro" id="IPR029063">
    <property type="entry name" value="SAM-dependent_MTases_sf"/>
</dbReference>
<sequence>MAGAPRTRTGANPREAAGRGLPPAGRRGGGRTADAGDHPPTLGPVFAPLHIDEELRDALARLLDGLPPRQAAGAVERLITGYRGNAAGAPVLRDRGDVVAYAAYRMPATFEAVRAALDALADRAPELDPATHLDVGGGTGAAVWAAAAVWGDGAADTGGARATTVLDRSDPALALGRELAAGSASAALRGAEWRQGRIGSAPGLDAADLVTVSYVLNELPEDARHPLVDAAAAAARRAVVVVEPGTPDGYRRIIEARGRLIGAGLRVLAPCPHSGACPMQPGSDWCHFAARVSRSSLHRQVKGGSLAYEDEKFSYVAAVRPGADGGPGGTPAAARIVRRPQIRKGQVLLDLCTGPDAERGGLRRETVTKRRGPAYRAARDAHWGDAWDDGRDAGGDEERDGGQDGGGR</sequence>
<keyword evidence="6" id="KW-0808">Transferase</keyword>
<evidence type="ECO:0000256" key="3">
    <source>
        <dbReference type="ARBA" id="ARBA00023004"/>
    </source>
</evidence>
<keyword evidence="6" id="KW-0489">Methyltransferase</keyword>
<dbReference type="PANTHER" id="PTHR13184">
    <property type="entry name" value="37S RIBOSOMAL PROTEIN S22"/>
    <property type="match status" value="1"/>
</dbReference>
<dbReference type="Pfam" id="PF09243">
    <property type="entry name" value="Rsm22"/>
    <property type="match status" value="1"/>
</dbReference>
<keyword evidence="6" id="KW-0689">Ribosomal protein</keyword>
<protein>
    <submittedName>
        <fullName evidence="6">Ribosomal protein RSM22 (Predicted rRNA methylase)</fullName>
    </submittedName>
</protein>
<dbReference type="GO" id="GO:0006412">
    <property type="term" value="P:translation"/>
    <property type="evidence" value="ECO:0007669"/>
    <property type="project" value="InterPro"/>
</dbReference>
<dbReference type="PANTHER" id="PTHR13184:SF5">
    <property type="entry name" value="METHYLTRANSFERASE-LIKE PROTEIN 17, MITOCHONDRIAL"/>
    <property type="match status" value="1"/>
</dbReference>
<gene>
    <name evidence="6" type="ORF">SAMN05216481_101563</name>
</gene>
<dbReference type="GO" id="GO:0003735">
    <property type="term" value="F:structural constituent of ribosome"/>
    <property type="evidence" value="ECO:0007669"/>
    <property type="project" value="TreeGrafter"/>
</dbReference>
<evidence type="ECO:0000256" key="4">
    <source>
        <dbReference type="ARBA" id="ARBA00023014"/>
    </source>
</evidence>
<dbReference type="EMBL" id="FOET01000001">
    <property type="protein sequence ID" value="SEP64349.1"/>
    <property type="molecule type" value="Genomic_DNA"/>
</dbReference>
<name>A0A1H8ZII2_9ACTN</name>
<feature type="region of interest" description="Disordered" evidence="5">
    <location>
        <begin position="362"/>
        <end position="408"/>
    </location>
</feature>
<evidence type="ECO:0000256" key="1">
    <source>
        <dbReference type="ARBA" id="ARBA00022723"/>
    </source>
</evidence>
<dbReference type="GO" id="GO:0015935">
    <property type="term" value="C:small ribosomal subunit"/>
    <property type="evidence" value="ECO:0007669"/>
    <property type="project" value="TreeGrafter"/>
</dbReference>
<keyword evidence="1" id="KW-0479">Metal-binding</keyword>
<feature type="compositionally biased region" description="Basic and acidic residues" evidence="5">
    <location>
        <begin position="377"/>
        <end position="408"/>
    </location>
</feature>